<evidence type="ECO:0000313" key="2">
    <source>
        <dbReference type="EMBL" id="GAA0365541.1"/>
    </source>
</evidence>
<dbReference type="EMBL" id="BAAABM010000066">
    <property type="protein sequence ID" value="GAA0365541.1"/>
    <property type="molecule type" value="Genomic_DNA"/>
</dbReference>
<keyword evidence="1" id="KW-0812">Transmembrane</keyword>
<dbReference type="RefSeq" id="WP_252798958.1">
    <property type="nucleotide sequence ID" value="NZ_BAAABM010000066.1"/>
</dbReference>
<accession>A0ABN0XJ08</accession>
<name>A0ABN0XJ08_9ACTN</name>
<evidence type="ECO:0000256" key="1">
    <source>
        <dbReference type="SAM" id="Phobius"/>
    </source>
</evidence>
<dbReference type="Proteomes" id="UP001501822">
    <property type="component" value="Unassembled WGS sequence"/>
</dbReference>
<sequence>MSAETREEPGAGRRNPWTAVALAVVLPVAVGLPLWRQLGYYDRHRYHEAVTTVPAGGGAVLNHASWRLLDLRRTGTGVRLRLRMTALDKDGTSTLEDLFEVRDERGRRWQLESDPLNDLGQVGRPVTIAASGVVPADVADRVFPVVRYAPLKQAPGPVPVLRFRR</sequence>
<feature type="transmembrane region" description="Helical" evidence="1">
    <location>
        <begin position="16"/>
        <end position="35"/>
    </location>
</feature>
<protein>
    <submittedName>
        <fullName evidence="2">Uncharacterized protein</fullName>
    </submittedName>
</protein>
<gene>
    <name evidence="2" type="ORF">GCM10010151_64340</name>
</gene>
<keyword evidence="1" id="KW-0472">Membrane</keyword>
<keyword evidence="1" id="KW-1133">Transmembrane helix</keyword>
<evidence type="ECO:0000313" key="3">
    <source>
        <dbReference type="Proteomes" id="UP001501822"/>
    </source>
</evidence>
<comment type="caution">
    <text evidence="2">The sequence shown here is derived from an EMBL/GenBank/DDBJ whole genome shotgun (WGS) entry which is preliminary data.</text>
</comment>
<reference evidence="2 3" key="1">
    <citation type="journal article" date="2019" name="Int. J. Syst. Evol. Microbiol.">
        <title>The Global Catalogue of Microorganisms (GCM) 10K type strain sequencing project: providing services to taxonomists for standard genome sequencing and annotation.</title>
        <authorList>
            <consortium name="The Broad Institute Genomics Platform"/>
            <consortium name="The Broad Institute Genome Sequencing Center for Infectious Disease"/>
            <person name="Wu L."/>
            <person name="Ma J."/>
        </authorList>
    </citation>
    <scope>NUCLEOTIDE SEQUENCE [LARGE SCALE GENOMIC DNA]</scope>
    <source>
        <strain evidence="2 3">JCM 3146</strain>
    </source>
</reference>
<organism evidence="2 3">
    <name type="scientific">Actinoallomurus spadix</name>
    <dbReference type="NCBI Taxonomy" id="79912"/>
    <lineage>
        <taxon>Bacteria</taxon>
        <taxon>Bacillati</taxon>
        <taxon>Actinomycetota</taxon>
        <taxon>Actinomycetes</taxon>
        <taxon>Streptosporangiales</taxon>
        <taxon>Thermomonosporaceae</taxon>
        <taxon>Actinoallomurus</taxon>
    </lineage>
</organism>
<proteinExistence type="predicted"/>
<keyword evidence="3" id="KW-1185">Reference proteome</keyword>